<evidence type="ECO:0000313" key="2">
    <source>
        <dbReference type="EMBL" id="MFC0527470.1"/>
    </source>
</evidence>
<dbReference type="InterPro" id="IPR001279">
    <property type="entry name" value="Metallo-B-lactamas"/>
</dbReference>
<reference evidence="2 3" key="1">
    <citation type="submission" date="2024-09" db="EMBL/GenBank/DDBJ databases">
        <authorList>
            <person name="Sun Q."/>
            <person name="Mori K."/>
        </authorList>
    </citation>
    <scope>NUCLEOTIDE SEQUENCE [LARGE SCALE GENOMIC DNA]</scope>
    <source>
        <strain evidence="2 3">TBRC 3947</strain>
    </source>
</reference>
<protein>
    <submittedName>
        <fullName evidence="2">MBL fold metallo-hydrolase</fullName>
    </submittedName>
</protein>
<dbReference type="SUPFAM" id="SSF56281">
    <property type="entry name" value="Metallo-hydrolase/oxidoreductase"/>
    <property type="match status" value="1"/>
</dbReference>
<evidence type="ECO:0000313" key="3">
    <source>
        <dbReference type="Proteomes" id="UP001589867"/>
    </source>
</evidence>
<feature type="domain" description="Metallo-beta-lactamase" evidence="1">
    <location>
        <begin position="51"/>
        <end position="229"/>
    </location>
</feature>
<gene>
    <name evidence="2" type="ORF">ACFFIA_07345</name>
</gene>
<organism evidence="2 3">
    <name type="scientific">Phytohabitans kaempferiae</name>
    <dbReference type="NCBI Taxonomy" id="1620943"/>
    <lineage>
        <taxon>Bacteria</taxon>
        <taxon>Bacillati</taxon>
        <taxon>Actinomycetota</taxon>
        <taxon>Actinomycetes</taxon>
        <taxon>Micromonosporales</taxon>
        <taxon>Micromonosporaceae</taxon>
    </lineage>
</organism>
<dbReference type="InterPro" id="IPR036866">
    <property type="entry name" value="RibonucZ/Hydroxyglut_hydro"/>
</dbReference>
<sequence length="273" mass="30754">MTAGDPPPASVTYVGNATTILRIGDFTMLTDPNFLHAGQRAYLGYGIWTRRRAEPALTIPELPSLDGILLSHLHGDHFDRVARRGLPRNLTVVTTPAAQRRLRQWGFRAASGLETWESHEFVRGDQLLRVTAAPGHHGPRGLERLLPPVMGSILELERDGRSLFRLYVSGDTLYRSSLAEIPRRYPRIDAMLIHLGGTRVLGVLLTMDGRQGNRLTRLIRPAMTVPIHYDDYTAFRSPLSEYLREVTRNGSVTRIRQMRRGETAELPVRGHVR</sequence>
<proteinExistence type="predicted"/>
<dbReference type="PANTHER" id="PTHR43546">
    <property type="entry name" value="UPF0173 METAL-DEPENDENT HYDROLASE MJ1163-RELATED"/>
    <property type="match status" value="1"/>
</dbReference>
<evidence type="ECO:0000259" key="1">
    <source>
        <dbReference type="Pfam" id="PF12706"/>
    </source>
</evidence>
<dbReference type="InterPro" id="IPR050114">
    <property type="entry name" value="UPF0173_UPF0282_UlaG_hydrolase"/>
</dbReference>
<dbReference type="PANTHER" id="PTHR43546:SF7">
    <property type="entry name" value="METALLO-BETA-LACTAMASE DOMAIN-CONTAINING PROTEIN"/>
    <property type="match status" value="1"/>
</dbReference>
<keyword evidence="3" id="KW-1185">Reference proteome</keyword>
<dbReference type="RefSeq" id="WP_377247439.1">
    <property type="nucleotide sequence ID" value="NZ_JBHLUH010000009.1"/>
</dbReference>
<dbReference type="EMBL" id="JBHLUH010000009">
    <property type="protein sequence ID" value="MFC0527470.1"/>
    <property type="molecule type" value="Genomic_DNA"/>
</dbReference>
<comment type="caution">
    <text evidence="2">The sequence shown here is derived from an EMBL/GenBank/DDBJ whole genome shotgun (WGS) entry which is preliminary data.</text>
</comment>
<dbReference type="Proteomes" id="UP001589867">
    <property type="component" value="Unassembled WGS sequence"/>
</dbReference>
<dbReference type="Gene3D" id="3.60.15.10">
    <property type="entry name" value="Ribonuclease Z/Hydroxyacylglutathione hydrolase-like"/>
    <property type="match status" value="1"/>
</dbReference>
<name>A0ABV6LYH5_9ACTN</name>
<accession>A0ABV6LYH5</accession>
<dbReference type="Pfam" id="PF12706">
    <property type="entry name" value="Lactamase_B_2"/>
    <property type="match status" value="1"/>
</dbReference>